<organism evidence="1">
    <name type="scientific">uncultured prokaryote</name>
    <dbReference type="NCBI Taxonomy" id="198431"/>
    <lineage>
        <taxon>unclassified sequences</taxon>
        <taxon>environmental samples</taxon>
    </lineage>
</organism>
<reference evidence="1" key="2">
    <citation type="submission" date="2015-07" db="EMBL/GenBank/DDBJ databases">
        <title>Plasmids, circular viruses and viroids from rat gut.</title>
        <authorList>
            <person name="Jorgensen T.J."/>
            <person name="Hansen M.A."/>
            <person name="Xu Z."/>
            <person name="Tabak M.A."/>
            <person name="Sorensen S.J."/>
            <person name="Hansen L.H."/>
        </authorList>
    </citation>
    <scope>NUCLEOTIDE SEQUENCE</scope>
    <source>
        <strain evidence="1">RGFK1503</strain>
    </source>
</reference>
<reference evidence="1" key="1">
    <citation type="submission" date="2015-06" db="EMBL/GenBank/DDBJ databases">
        <authorList>
            <person name="Joergensen T."/>
        </authorList>
    </citation>
    <scope>NUCLEOTIDE SEQUENCE</scope>
    <source>
        <strain evidence="1">RGFK1503</strain>
    </source>
</reference>
<sequence length="102" mass="11456">MSLETWQVFGRSTGARVTMEANMQEETKAGWFFSKIRLEATCNDRGGWTYSIWVHGPSQNKQALTCVVRDLFDTEMKAASTEDAMLVLHGILGEQFLPGHSD</sequence>
<accession>A0A0H5Q7I0</accession>
<proteinExistence type="predicted"/>
<evidence type="ECO:0000313" key="1">
    <source>
        <dbReference type="EMBL" id="CRY97349.1"/>
    </source>
</evidence>
<dbReference type="EMBL" id="LN854040">
    <property type="protein sequence ID" value="CRY97349.1"/>
    <property type="molecule type" value="Genomic_DNA"/>
</dbReference>
<protein>
    <submittedName>
        <fullName evidence="1">Uncharacterized protein</fullName>
    </submittedName>
</protein>
<dbReference type="AlphaFoldDB" id="A0A0H5Q7I0"/>
<name>A0A0H5Q7I0_9ZZZZ</name>